<dbReference type="EMBL" id="POTX01000057">
    <property type="protein sequence ID" value="PZF97590.1"/>
    <property type="molecule type" value="Genomic_DNA"/>
</dbReference>
<evidence type="ECO:0000313" key="1">
    <source>
        <dbReference type="EMBL" id="PZF97590.1"/>
    </source>
</evidence>
<keyword evidence="2" id="KW-1185">Reference proteome</keyword>
<dbReference type="AlphaFoldDB" id="A0A2W2CI61"/>
<comment type="caution">
    <text evidence="1">The sequence shown here is derived from an EMBL/GenBank/DDBJ whole genome shotgun (WGS) entry which is preliminary data.</text>
</comment>
<sequence length="85" mass="9255">MRLRAAVELLGDGIWIADLLPLLDAACVPRSRALLQAERGRSCSRSFATGDSQQFVASLTDLQLAYTHLVVVGQRLMDILKAGED</sequence>
<organism evidence="1 2">
    <name type="scientific">Micromonospora endophytica</name>
    <dbReference type="NCBI Taxonomy" id="515350"/>
    <lineage>
        <taxon>Bacteria</taxon>
        <taxon>Bacillati</taxon>
        <taxon>Actinomycetota</taxon>
        <taxon>Actinomycetes</taxon>
        <taxon>Micromonosporales</taxon>
        <taxon>Micromonosporaceae</taxon>
        <taxon>Micromonospora</taxon>
    </lineage>
</organism>
<gene>
    <name evidence="1" type="ORF">C1I93_11305</name>
</gene>
<reference evidence="1 2" key="1">
    <citation type="submission" date="2018-01" db="EMBL/GenBank/DDBJ databases">
        <title>Draft genome sequence of Jishengella endophytica.</title>
        <authorList>
            <person name="Sahin N."/>
            <person name="Ay H."/>
            <person name="Saygin H."/>
        </authorList>
    </citation>
    <scope>NUCLEOTIDE SEQUENCE [LARGE SCALE GENOMIC DNA]</scope>
    <source>
        <strain evidence="1 2">DSM 45430</strain>
    </source>
</reference>
<name>A0A2W2CI61_9ACTN</name>
<dbReference type="Proteomes" id="UP000248627">
    <property type="component" value="Unassembled WGS sequence"/>
</dbReference>
<evidence type="ECO:0000313" key="2">
    <source>
        <dbReference type="Proteomes" id="UP000248627"/>
    </source>
</evidence>
<dbReference type="RefSeq" id="WP_111243208.1">
    <property type="nucleotide sequence ID" value="NZ_AP023358.1"/>
</dbReference>
<protein>
    <submittedName>
        <fullName evidence="1">Uncharacterized protein</fullName>
    </submittedName>
</protein>
<proteinExistence type="predicted"/>
<accession>A0A2W2CI61</accession>